<evidence type="ECO:0000313" key="5">
    <source>
        <dbReference type="Proteomes" id="UP000270296"/>
    </source>
</evidence>
<proteinExistence type="predicted"/>
<name>A0A183J5K1_9BILA</name>
<sequence>MVISAVLSAFVFLCVINNGHQESSEGSLKCYKCDSVFDPQCGDPFDKVIGSVFIVDCDNESVKPVNAKNKRPVGCRKIDQHVLDKITVVRQCAYTGQNMTGVKRPGNKGIVKYLNQCSTHECNKGKLRVSSSFAAVVAPLVFAFILRYGF</sequence>
<dbReference type="Pfam" id="PF17064">
    <property type="entry name" value="QVR"/>
    <property type="match status" value="1"/>
</dbReference>
<accession>A0A183J5K1</accession>
<dbReference type="InterPro" id="IPR050975">
    <property type="entry name" value="Sleep_regulator"/>
</dbReference>
<dbReference type="EMBL" id="UZAM01015152">
    <property type="protein sequence ID" value="VDP37538.1"/>
    <property type="molecule type" value="Genomic_DNA"/>
</dbReference>
<evidence type="ECO:0000256" key="3">
    <source>
        <dbReference type="SAM" id="SignalP"/>
    </source>
</evidence>
<gene>
    <name evidence="4" type="ORF">SBAD_LOCUS11149</name>
</gene>
<organism evidence="6">
    <name type="scientific">Soboliphyme baturini</name>
    <dbReference type="NCBI Taxonomy" id="241478"/>
    <lineage>
        <taxon>Eukaryota</taxon>
        <taxon>Metazoa</taxon>
        <taxon>Ecdysozoa</taxon>
        <taxon>Nematoda</taxon>
        <taxon>Enoplea</taxon>
        <taxon>Dorylaimia</taxon>
        <taxon>Dioctophymatida</taxon>
        <taxon>Dioctophymatoidea</taxon>
        <taxon>Soboliphymatidae</taxon>
        <taxon>Soboliphyme</taxon>
    </lineage>
</organism>
<feature type="signal peptide" evidence="3">
    <location>
        <begin position="1"/>
        <end position="21"/>
    </location>
</feature>
<evidence type="ECO:0000256" key="1">
    <source>
        <dbReference type="ARBA" id="ARBA00022729"/>
    </source>
</evidence>
<dbReference type="WBParaSite" id="SBAD_0001152901-mRNA-1">
    <property type="protein sequence ID" value="SBAD_0001152901-mRNA-1"/>
    <property type="gene ID" value="SBAD_0001152901"/>
</dbReference>
<dbReference type="PANTHER" id="PTHR33562:SF2">
    <property type="entry name" value="PROTEIN QUIVER"/>
    <property type="match status" value="1"/>
</dbReference>
<dbReference type="OrthoDB" id="6083863at2759"/>
<evidence type="ECO:0000313" key="4">
    <source>
        <dbReference type="EMBL" id="VDP37538.1"/>
    </source>
</evidence>
<dbReference type="GO" id="GO:0030431">
    <property type="term" value="P:sleep"/>
    <property type="evidence" value="ECO:0007669"/>
    <property type="project" value="InterPro"/>
</dbReference>
<dbReference type="GO" id="GO:0032222">
    <property type="term" value="P:regulation of synaptic transmission, cholinergic"/>
    <property type="evidence" value="ECO:0007669"/>
    <property type="project" value="InterPro"/>
</dbReference>
<reference evidence="6" key="1">
    <citation type="submission" date="2016-06" db="UniProtKB">
        <authorList>
            <consortium name="WormBaseParasite"/>
        </authorList>
    </citation>
    <scope>IDENTIFICATION</scope>
</reference>
<protein>
    <submittedName>
        <fullName evidence="6">Protein quiver</fullName>
    </submittedName>
</protein>
<feature type="chain" id="PRO_5043140400" evidence="3">
    <location>
        <begin position="22"/>
        <end position="150"/>
    </location>
</feature>
<keyword evidence="5" id="KW-1185">Reference proteome</keyword>
<evidence type="ECO:0000313" key="6">
    <source>
        <dbReference type="WBParaSite" id="SBAD_0001152901-mRNA-1"/>
    </source>
</evidence>
<reference evidence="4 5" key="2">
    <citation type="submission" date="2018-11" db="EMBL/GenBank/DDBJ databases">
        <authorList>
            <consortium name="Pathogen Informatics"/>
        </authorList>
    </citation>
    <scope>NUCLEOTIDE SEQUENCE [LARGE SCALE GENOMIC DNA]</scope>
</reference>
<dbReference type="PANTHER" id="PTHR33562">
    <property type="entry name" value="ATILLA, ISOFORM B-RELATED-RELATED"/>
    <property type="match status" value="1"/>
</dbReference>
<evidence type="ECO:0000256" key="2">
    <source>
        <dbReference type="ARBA" id="ARBA00023180"/>
    </source>
</evidence>
<keyword evidence="1 3" id="KW-0732">Signal</keyword>
<dbReference type="InterPro" id="IPR031424">
    <property type="entry name" value="QVR-like"/>
</dbReference>
<dbReference type="AlphaFoldDB" id="A0A183J5K1"/>
<keyword evidence="2" id="KW-0325">Glycoprotein</keyword>
<dbReference type="Proteomes" id="UP000270296">
    <property type="component" value="Unassembled WGS sequence"/>
</dbReference>